<evidence type="ECO:0000313" key="1">
    <source>
        <dbReference type="EMBL" id="PNG27641.1"/>
    </source>
</evidence>
<proteinExistence type="predicted"/>
<reference evidence="1 2" key="1">
    <citation type="submission" date="2017-10" db="EMBL/GenBank/DDBJ databases">
        <title>Genome announcement of Methylocella silvestris TVC from permafrost.</title>
        <authorList>
            <person name="Wang J."/>
            <person name="Geng K."/>
            <person name="Ul-Haque F."/>
            <person name="Crombie A.T."/>
            <person name="Street L.E."/>
            <person name="Wookey P.A."/>
            <person name="Murrell J.C."/>
            <person name="Pratscher J."/>
        </authorList>
    </citation>
    <scope>NUCLEOTIDE SEQUENCE [LARGE SCALE GENOMIC DNA]</scope>
    <source>
        <strain evidence="1 2">TVC</strain>
    </source>
</reference>
<accession>A0A2J7TLJ7</accession>
<evidence type="ECO:0000313" key="2">
    <source>
        <dbReference type="Proteomes" id="UP000236286"/>
    </source>
</evidence>
<dbReference type="EMBL" id="PDZR01000001">
    <property type="protein sequence ID" value="PNG27641.1"/>
    <property type="molecule type" value="Genomic_DNA"/>
</dbReference>
<dbReference type="Proteomes" id="UP000236286">
    <property type="component" value="Unassembled WGS sequence"/>
</dbReference>
<protein>
    <submittedName>
        <fullName evidence="1">Uncharacterized protein</fullName>
    </submittedName>
</protein>
<comment type="caution">
    <text evidence="1">The sequence shown here is derived from an EMBL/GenBank/DDBJ whole genome shotgun (WGS) entry which is preliminary data.</text>
</comment>
<organism evidence="1 2">
    <name type="scientific">Methylocella silvestris</name>
    <dbReference type="NCBI Taxonomy" id="199596"/>
    <lineage>
        <taxon>Bacteria</taxon>
        <taxon>Pseudomonadati</taxon>
        <taxon>Pseudomonadota</taxon>
        <taxon>Alphaproteobacteria</taxon>
        <taxon>Hyphomicrobiales</taxon>
        <taxon>Beijerinckiaceae</taxon>
        <taxon>Methylocella</taxon>
    </lineage>
</organism>
<dbReference type="AlphaFoldDB" id="A0A2J7TLJ7"/>
<name>A0A2J7TLJ7_METSI</name>
<sequence>MPLMIDPDPYEDVILRYELTALFLLGDLRLANGDLALTKDGDLQIGSPSYNAMFRLVQAWRLNAPAMRLMFDTVHELRRTKPEREKELDAIFGRGPANGRFLESDDVSLYHMVNDAIGALEVSREALAGSLMIVISSLLDRFRNDLDASLKRWNLGNPSFGGYSAGQVVTAAANSFRHADEWKKAQFSKKDATKEQRRSMDVIRSARGLADGPQAYYASDISEAVLDLLSEGDFERLAKVILSFANGIAEEVKLT</sequence>
<gene>
    <name evidence="1" type="ORF">CR492_01635</name>
</gene>